<proteinExistence type="predicted"/>
<dbReference type="EMBL" id="JAQQAL010000022">
    <property type="protein sequence ID" value="MDC7227001.1"/>
    <property type="molecule type" value="Genomic_DNA"/>
</dbReference>
<comment type="caution">
    <text evidence="1">The sequence shown here is derived from an EMBL/GenBank/DDBJ whole genome shotgun (WGS) entry which is preliminary data.</text>
</comment>
<name>A0AAJ1IIS8_9SPIO</name>
<dbReference type="AlphaFoldDB" id="A0AAJ1IIS8"/>
<protein>
    <submittedName>
        <fullName evidence="1">Uncharacterized protein</fullName>
    </submittedName>
</protein>
<accession>A0AAJ1IIS8</accession>
<reference evidence="1 2" key="1">
    <citation type="submission" date="2022-12" db="EMBL/GenBank/DDBJ databases">
        <title>Metagenome assembled genome from gulf of manar.</title>
        <authorList>
            <person name="Kohli P."/>
            <person name="Pk S."/>
            <person name="Venkata Ramana C."/>
            <person name="Sasikala C."/>
        </authorList>
    </citation>
    <scope>NUCLEOTIDE SEQUENCE [LARGE SCALE GENOMIC DNA]</scope>
    <source>
        <strain evidence="1">JB008</strain>
    </source>
</reference>
<sequence>MNNTDWDEYENIKDNIIYLDWNIISYLNKGLDLHNEMDRKIYCLSYVMNNILNRRKCVFPYSNGHFLDIKMGSDELIDNCLQQLFDISGGWEIYENPRNQDELMIIKTNIRERYREYSDYLDKQNEYANKNKVNLEKLIQPYRDNANVIIANNNLKNTDVDMVNKVFDALMYGEDQSPQIEVMKLNKFLRNIKGEKKIKYPNS</sequence>
<evidence type="ECO:0000313" key="2">
    <source>
        <dbReference type="Proteomes" id="UP001221217"/>
    </source>
</evidence>
<dbReference type="Proteomes" id="UP001221217">
    <property type="component" value="Unassembled WGS sequence"/>
</dbReference>
<organism evidence="1 2">
    <name type="scientific">Candidatus Thalassospirochaeta sargassi</name>
    <dbReference type="NCBI Taxonomy" id="3119039"/>
    <lineage>
        <taxon>Bacteria</taxon>
        <taxon>Pseudomonadati</taxon>
        <taxon>Spirochaetota</taxon>
        <taxon>Spirochaetia</taxon>
        <taxon>Spirochaetales</taxon>
        <taxon>Spirochaetaceae</taxon>
        <taxon>Candidatus Thalassospirochaeta</taxon>
    </lineage>
</organism>
<gene>
    <name evidence="1" type="ORF">PQJ61_09580</name>
</gene>
<evidence type="ECO:0000313" key="1">
    <source>
        <dbReference type="EMBL" id="MDC7227001.1"/>
    </source>
</evidence>